<keyword evidence="3" id="KW-1185">Reference proteome</keyword>
<dbReference type="InterPro" id="IPR036890">
    <property type="entry name" value="HATPase_C_sf"/>
</dbReference>
<dbReference type="Pfam" id="PF14213">
    <property type="entry name" value="DUF4325"/>
    <property type="match status" value="1"/>
</dbReference>
<dbReference type="RefSeq" id="WP_009857979.1">
    <property type="nucleotide sequence ID" value="NZ_JAAOCD010000012.1"/>
</dbReference>
<dbReference type="InterPro" id="IPR011991">
    <property type="entry name" value="ArsR-like_HTH"/>
</dbReference>
<evidence type="ECO:0000313" key="3">
    <source>
        <dbReference type="Proteomes" id="UP000802098"/>
    </source>
</evidence>
<protein>
    <submittedName>
        <fullName evidence="2">DUF4325 domain-containing protein</fullName>
    </submittedName>
</protein>
<accession>A0ABX0HZ14</accession>
<proteinExistence type="predicted"/>
<evidence type="ECO:0000313" key="2">
    <source>
        <dbReference type="EMBL" id="NHL00254.1"/>
    </source>
</evidence>
<dbReference type="EMBL" id="JAAOCD010000012">
    <property type="protein sequence ID" value="NHL00254.1"/>
    <property type="molecule type" value="Genomic_DNA"/>
</dbReference>
<reference evidence="2 3" key="1">
    <citation type="submission" date="2020-03" db="EMBL/GenBank/DDBJ databases">
        <title>Rubrivivax benzoatilyticus JA2 (sequenced after 10 years sub-culturing).</title>
        <authorList>
            <person name="Gupta D."/>
            <person name="Chintalapati S."/>
            <person name="Chintalapati V.R."/>
        </authorList>
    </citation>
    <scope>NUCLEOTIDE SEQUENCE [LARGE SCALE GENOMIC DNA]</scope>
    <source>
        <strain evidence="2 3">JA2-Mal</strain>
    </source>
</reference>
<organism evidence="2 3">
    <name type="scientific">Rubrivivax benzoatilyticus</name>
    <dbReference type="NCBI Taxonomy" id="316997"/>
    <lineage>
        <taxon>Bacteria</taxon>
        <taxon>Pseudomonadati</taxon>
        <taxon>Pseudomonadota</taxon>
        <taxon>Betaproteobacteria</taxon>
        <taxon>Burkholderiales</taxon>
        <taxon>Sphaerotilaceae</taxon>
        <taxon>Rubrivivax</taxon>
    </lineage>
</organism>
<dbReference type="InterPro" id="IPR036390">
    <property type="entry name" value="WH_DNA-bd_sf"/>
</dbReference>
<dbReference type="CDD" id="cd00090">
    <property type="entry name" value="HTH_ARSR"/>
    <property type="match status" value="1"/>
</dbReference>
<dbReference type="SUPFAM" id="SSF55874">
    <property type="entry name" value="ATPase domain of HSP90 chaperone/DNA topoisomerase II/histidine kinase"/>
    <property type="match status" value="1"/>
</dbReference>
<evidence type="ECO:0000259" key="1">
    <source>
        <dbReference type="Pfam" id="PF14213"/>
    </source>
</evidence>
<gene>
    <name evidence="2" type="ORF">G7087_17860</name>
</gene>
<comment type="caution">
    <text evidence="2">The sequence shown here is derived from an EMBL/GenBank/DDBJ whole genome shotgun (WGS) entry which is preliminary data.</text>
</comment>
<dbReference type="InterPro" id="IPR025474">
    <property type="entry name" value="DUF4325"/>
</dbReference>
<name>A0ABX0HZ14_9BURK</name>
<dbReference type="SUPFAM" id="SSF46785">
    <property type="entry name" value="Winged helix' DNA-binding domain"/>
    <property type="match status" value="1"/>
</dbReference>
<dbReference type="Proteomes" id="UP000802098">
    <property type="component" value="Unassembled WGS sequence"/>
</dbReference>
<dbReference type="Gene3D" id="3.30.565.10">
    <property type="entry name" value="Histidine kinase-like ATPase, C-terminal domain"/>
    <property type="match status" value="1"/>
</dbReference>
<feature type="domain" description="DUF4325" evidence="1">
    <location>
        <begin position="270"/>
        <end position="325"/>
    </location>
</feature>
<sequence>MNSPDTTLMLRLVDEDPRNVAGRLASALNISRQAASARLQKAMKAGLLGREGHGAGVRYELQTLKEVRQSFDRVGLSEDRVWQQHLHPLVADLAENVRDVWRYGMTEMINNAVDHSGSPQVHIRMRRNGLFTQAWVVDDGEGIFLRIQRALGLFDQREAILELAKGKFTTDPDNHSGEGIFFSSKVFDCFYIRSGRLHFAHDSDEADVLLESNGDAPGTTVLMKLANDSTRTTREVFDKFAVPDEYTFAKTIVPVRLAQHEGEKLVSRSQAKRLTMRFDRFRTVILDFAGVAEIGQAFADEVFRVFQRAHPQTTLVPTNMTPEVKSMVSRARAASRAS</sequence>